<dbReference type="InterPro" id="IPR017896">
    <property type="entry name" value="4Fe4S_Fe-S-bd"/>
</dbReference>
<gene>
    <name evidence="2" type="ORF">LCGC14_1528240</name>
</gene>
<accession>A0A0F9JHK1</accession>
<sequence length="260" mass="28272">MIEAEQKLVNRKIIKIDEDLCTGCGNCIVDCAEGALEIIDGKAKVVNDIFCDGLGACISGCPEGALEIIEREAVKFDEEAVEVHLETIKPKQAETEQIAHLEPGDVACGCPGSRTMTFEEISGETEQITSGKVPSQLRQWPIQMHLISPTAPYFQGADVLLSADCVSHAIGGFHPEYLKGKSIGIACPKLDQGQETYIEKIRSWIDDAKINTLTVITMQVPCCSGLVYLAKQGAEKASRKVPIKSIVVSLQGEVLREEWV</sequence>
<proteinExistence type="predicted"/>
<dbReference type="Gene3D" id="3.30.70.20">
    <property type="match status" value="1"/>
</dbReference>
<reference evidence="2" key="1">
    <citation type="journal article" date="2015" name="Nature">
        <title>Complex archaea that bridge the gap between prokaryotes and eukaryotes.</title>
        <authorList>
            <person name="Spang A."/>
            <person name="Saw J.H."/>
            <person name="Jorgensen S.L."/>
            <person name="Zaremba-Niedzwiedzka K."/>
            <person name="Martijn J."/>
            <person name="Lind A.E."/>
            <person name="van Eijk R."/>
            <person name="Schleper C."/>
            <person name="Guy L."/>
            <person name="Ettema T.J."/>
        </authorList>
    </citation>
    <scope>NUCLEOTIDE SEQUENCE</scope>
</reference>
<evidence type="ECO:0000259" key="1">
    <source>
        <dbReference type="PROSITE" id="PS51379"/>
    </source>
</evidence>
<name>A0A0F9JHK1_9ZZZZ</name>
<dbReference type="Pfam" id="PF13237">
    <property type="entry name" value="Fer4_10"/>
    <property type="match status" value="1"/>
</dbReference>
<dbReference type="PROSITE" id="PS51379">
    <property type="entry name" value="4FE4S_FER_2"/>
    <property type="match status" value="2"/>
</dbReference>
<feature type="domain" description="4Fe-4S ferredoxin-type" evidence="1">
    <location>
        <begin position="12"/>
        <end position="41"/>
    </location>
</feature>
<dbReference type="SUPFAM" id="SSF54862">
    <property type="entry name" value="4Fe-4S ferredoxins"/>
    <property type="match status" value="1"/>
</dbReference>
<dbReference type="EMBL" id="LAZR01011419">
    <property type="protein sequence ID" value="KKM61786.1"/>
    <property type="molecule type" value="Genomic_DNA"/>
</dbReference>
<comment type="caution">
    <text evidence="2">The sequence shown here is derived from an EMBL/GenBank/DDBJ whole genome shotgun (WGS) entry which is preliminary data.</text>
</comment>
<protein>
    <recommendedName>
        <fullName evidence="1">4Fe-4S ferredoxin-type domain-containing protein</fullName>
    </recommendedName>
</protein>
<feature type="domain" description="4Fe-4S ferredoxin-type" evidence="1">
    <location>
        <begin position="42"/>
        <end position="71"/>
    </location>
</feature>
<organism evidence="2">
    <name type="scientific">marine sediment metagenome</name>
    <dbReference type="NCBI Taxonomy" id="412755"/>
    <lineage>
        <taxon>unclassified sequences</taxon>
        <taxon>metagenomes</taxon>
        <taxon>ecological metagenomes</taxon>
    </lineage>
</organism>
<dbReference type="InterPro" id="IPR052911">
    <property type="entry name" value="Corrinoid_activation_enz"/>
</dbReference>
<evidence type="ECO:0000313" key="2">
    <source>
        <dbReference type="EMBL" id="KKM61786.1"/>
    </source>
</evidence>
<dbReference type="AlphaFoldDB" id="A0A0F9JHK1"/>
<dbReference type="PANTHER" id="PTHR42895">
    <property type="entry name" value="IRON-SULFUR CLUSTER-BINDING PROTEIN-RELATED"/>
    <property type="match status" value="1"/>
</dbReference>
<dbReference type="PANTHER" id="PTHR42895:SF1">
    <property type="entry name" value="IRON-SULFUR CLUSTER PROTEIN"/>
    <property type="match status" value="1"/>
</dbReference>